<dbReference type="InterPro" id="IPR052020">
    <property type="entry name" value="Cyclic_di-GMP/3'3'-cGAMP_PDE"/>
</dbReference>
<keyword evidence="3" id="KW-0808">Transferase</keyword>
<feature type="transmembrane region" description="Helical" evidence="1">
    <location>
        <begin position="161"/>
        <end position="184"/>
    </location>
</feature>
<dbReference type="SUPFAM" id="SSF109604">
    <property type="entry name" value="HD-domain/PDEase-like"/>
    <property type="match status" value="1"/>
</dbReference>
<accession>A0A542ZLZ4</accession>
<dbReference type="InterPro" id="IPR006675">
    <property type="entry name" value="HDIG_dom"/>
</dbReference>
<feature type="transmembrane region" description="Helical" evidence="1">
    <location>
        <begin position="228"/>
        <end position="245"/>
    </location>
</feature>
<dbReference type="InterPro" id="IPR003607">
    <property type="entry name" value="HD/PDEase_dom"/>
</dbReference>
<feature type="transmembrane region" description="Helical" evidence="1">
    <location>
        <begin position="42"/>
        <end position="61"/>
    </location>
</feature>
<evidence type="ECO:0000313" key="3">
    <source>
        <dbReference type="EMBL" id="TQL61373.1"/>
    </source>
</evidence>
<feature type="transmembrane region" description="Helical" evidence="1">
    <location>
        <begin position="92"/>
        <end position="112"/>
    </location>
</feature>
<dbReference type="NCBIfam" id="TIGR00277">
    <property type="entry name" value="HDIG"/>
    <property type="match status" value="1"/>
</dbReference>
<dbReference type="EMBL" id="VFOQ01000001">
    <property type="protein sequence ID" value="TQL61373.1"/>
    <property type="molecule type" value="Genomic_DNA"/>
</dbReference>
<dbReference type="OrthoDB" id="40937at2"/>
<dbReference type="GO" id="GO:0016740">
    <property type="term" value="F:transferase activity"/>
    <property type="evidence" value="ECO:0007669"/>
    <property type="project" value="UniProtKB-KW"/>
</dbReference>
<sequence>MTRRTPAVAVERVLALAGAALVLLAVAVTAHAWREVPLPGPLLVGAFIAAIATGELLRIDLPGSRESAPIATAAAFAFAITSEAQRGEPADISAALVVATTAFAMGFGVAPHLMRGRLVRVSDLTTRLFSVAVAAVLFREVPLAEGRTLVQVALDTTVPRWLVAVAMLLVTLVALLVEAVLAAAARAARDHARFPRVLSDELRAASGLATALSTTGALIALAERPLGVIAIPLFLFPLVLTQFAVRRYASVRATYRQTIRSLSRLTELAGYTEHGHALRVATVSLAMGRDLGMSERDAVDLEYAALLHDIGQVALREPIPGGATVMAAPADQRRIANDGAEIVRQTGVLDKVARIMEAQTTPFRQVREFGEDLPLASRIIKVVNAFDDLVGDSPAPSRRDAAVERIHLGLGYEYDPRVVDSLTRVLGRGVH</sequence>
<evidence type="ECO:0000259" key="2">
    <source>
        <dbReference type="PROSITE" id="PS51832"/>
    </source>
</evidence>
<dbReference type="InterPro" id="IPR037522">
    <property type="entry name" value="HD_GYP_dom"/>
</dbReference>
<evidence type="ECO:0000313" key="4">
    <source>
        <dbReference type="Proteomes" id="UP000319514"/>
    </source>
</evidence>
<reference evidence="3 4" key="1">
    <citation type="submission" date="2019-06" db="EMBL/GenBank/DDBJ databases">
        <title>Sequencing the genomes of 1000 actinobacteria strains.</title>
        <authorList>
            <person name="Klenk H.-P."/>
        </authorList>
    </citation>
    <scope>NUCLEOTIDE SEQUENCE [LARGE SCALE GENOMIC DNA]</scope>
    <source>
        <strain evidence="3 4">DSM 18082</strain>
    </source>
</reference>
<feature type="transmembrane region" description="Helical" evidence="1">
    <location>
        <begin position="204"/>
        <end position="222"/>
    </location>
</feature>
<comment type="caution">
    <text evidence="3">The sequence shown here is derived from an EMBL/GenBank/DDBJ whole genome shotgun (WGS) entry which is preliminary data.</text>
</comment>
<name>A0A542ZLZ4_9MICO</name>
<dbReference type="RefSeq" id="WP_141789166.1">
    <property type="nucleotide sequence ID" value="NZ_BAAAKX010000001.1"/>
</dbReference>
<organism evidence="3 4">
    <name type="scientific">Oryzihumus leptocrescens</name>
    <dbReference type="NCBI Taxonomy" id="297536"/>
    <lineage>
        <taxon>Bacteria</taxon>
        <taxon>Bacillati</taxon>
        <taxon>Actinomycetota</taxon>
        <taxon>Actinomycetes</taxon>
        <taxon>Micrococcales</taxon>
        <taxon>Intrasporangiaceae</taxon>
        <taxon>Oryzihumus</taxon>
    </lineage>
</organism>
<dbReference type="Gene3D" id="1.10.3210.10">
    <property type="entry name" value="Hypothetical protein af1432"/>
    <property type="match status" value="1"/>
</dbReference>
<dbReference type="InterPro" id="IPR006674">
    <property type="entry name" value="HD_domain"/>
</dbReference>
<dbReference type="SMART" id="SM00471">
    <property type="entry name" value="HDc"/>
    <property type="match status" value="1"/>
</dbReference>
<dbReference type="AlphaFoldDB" id="A0A542ZLZ4"/>
<dbReference type="CDD" id="cd00077">
    <property type="entry name" value="HDc"/>
    <property type="match status" value="1"/>
</dbReference>
<dbReference type="Proteomes" id="UP000319514">
    <property type="component" value="Unassembled WGS sequence"/>
</dbReference>
<dbReference type="Pfam" id="PF01966">
    <property type="entry name" value="HD"/>
    <property type="match status" value="1"/>
</dbReference>
<keyword evidence="1" id="KW-0812">Transmembrane</keyword>
<dbReference type="PANTHER" id="PTHR45228:SF4">
    <property type="entry name" value="LIPOPROTEIN"/>
    <property type="match status" value="1"/>
</dbReference>
<proteinExistence type="predicted"/>
<keyword evidence="4" id="KW-1185">Reference proteome</keyword>
<dbReference type="PANTHER" id="PTHR45228">
    <property type="entry name" value="CYCLIC DI-GMP PHOSPHODIESTERASE TM_0186-RELATED"/>
    <property type="match status" value="1"/>
</dbReference>
<evidence type="ECO:0000256" key="1">
    <source>
        <dbReference type="SAM" id="Phobius"/>
    </source>
</evidence>
<feature type="domain" description="HD-GYP" evidence="2">
    <location>
        <begin position="251"/>
        <end position="431"/>
    </location>
</feature>
<protein>
    <submittedName>
        <fullName evidence="3">Putative nucleotidyltransferase with HDIG domain</fullName>
    </submittedName>
</protein>
<keyword evidence="1" id="KW-1133">Transmembrane helix</keyword>
<keyword evidence="1" id="KW-0472">Membrane</keyword>
<dbReference type="PROSITE" id="PS51832">
    <property type="entry name" value="HD_GYP"/>
    <property type="match status" value="1"/>
</dbReference>
<gene>
    <name evidence="3" type="ORF">FB474_2782</name>
</gene>